<dbReference type="EMBL" id="CP046052">
    <property type="protein sequence ID" value="QGM45065.1"/>
    <property type="molecule type" value="Genomic_DNA"/>
</dbReference>
<evidence type="ECO:0000256" key="1">
    <source>
        <dbReference type="ARBA" id="ARBA00006226"/>
    </source>
</evidence>
<gene>
    <name evidence="3" type="ORF">H2LOC_004820</name>
</gene>
<dbReference type="PANTHER" id="PTHR33755">
    <property type="entry name" value="TOXIN PARE1-RELATED"/>
    <property type="match status" value="1"/>
</dbReference>
<evidence type="ECO:0000313" key="3">
    <source>
        <dbReference type="EMBL" id="QGM45065.1"/>
    </source>
</evidence>
<dbReference type="InterPro" id="IPR051803">
    <property type="entry name" value="TA_system_RelE-like_toxin"/>
</dbReference>
<name>A0A6B8KDG7_9HYPH</name>
<dbReference type="Gene3D" id="3.30.2310.20">
    <property type="entry name" value="RelE-like"/>
    <property type="match status" value="1"/>
</dbReference>
<organism evidence="3 4">
    <name type="scientific">Methylocystis heyeri</name>
    <dbReference type="NCBI Taxonomy" id="391905"/>
    <lineage>
        <taxon>Bacteria</taxon>
        <taxon>Pseudomonadati</taxon>
        <taxon>Pseudomonadota</taxon>
        <taxon>Alphaproteobacteria</taxon>
        <taxon>Hyphomicrobiales</taxon>
        <taxon>Methylocystaceae</taxon>
        <taxon>Methylocystis</taxon>
    </lineage>
</organism>
<comment type="similarity">
    <text evidence="1">Belongs to the RelE toxin family.</text>
</comment>
<evidence type="ECO:0000256" key="2">
    <source>
        <dbReference type="ARBA" id="ARBA00022649"/>
    </source>
</evidence>
<dbReference type="InterPro" id="IPR007712">
    <property type="entry name" value="RelE/ParE_toxin"/>
</dbReference>
<keyword evidence="2" id="KW-1277">Toxin-antitoxin system</keyword>
<dbReference type="OrthoDB" id="5457915at2"/>
<protein>
    <submittedName>
        <fullName evidence="3">Type II toxin-antitoxin system RelE/ParE family toxin</fullName>
    </submittedName>
</protein>
<dbReference type="KEGG" id="mhey:H2LOC_004820"/>
<dbReference type="AlphaFoldDB" id="A0A6B8KDG7"/>
<dbReference type="RefSeq" id="WP_136495353.1">
    <property type="nucleotide sequence ID" value="NZ_CP046052.1"/>
</dbReference>
<proteinExistence type="inferred from homology"/>
<dbReference type="Proteomes" id="UP000309061">
    <property type="component" value="Chromosome"/>
</dbReference>
<reference evidence="3 4" key="1">
    <citation type="submission" date="2019-11" db="EMBL/GenBank/DDBJ databases">
        <title>The genome sequence of Methylocystis heyeri.</title>
        <authorList>
            <person name="Oshkin I.Y."/>
            <person name="Miroshnikov K."/>
            <person name="Dedysh S.N."/>
        </authorList>
    </citation>
    <scope>NUCLEOTIDE SEQUENCE [LARGE SCALE GENOMIC DNA]</scope>
    <source>
        <strain evidence="3 4">H2</strain>
    </source>
</reference>
<keyword evidence="4" id="KW-1185">Reference proteome</keyword>
<evidence type="ECO:0000313" key="4">
    <source>
        <dbReference type="Proteomes" id="UP000309061"/>
    </source>
</evidence>
<sequence>MRTPIFLNAALRDLDDIFEYLAEQSGDLALAREFVDSIVEQVEKMAALPGTIGRPRDNLAKGLRSFPFRGYLIFMRYEKDRLYVVDVLHQRRDVESAFVKDTFPK</sequence>
<accession>A0A6B8KDG7</accession>
<dbReference type="Pfam" id="PF05016">
    <property type="entry name" value="ParE_toxin"/>
    <property type="match status" value="1"/>
</dbReference>
<dbReference type="InterPro" id="IPR035093">
    <property type="entry name" value="RelE/ParE_toxin_dom_sf"/>
</dbReference>